<dbReference type="InterPro" id="IPR006575">
    <property type="entry name" value="RWD_dom"/>
</dbReference>
<organism evidence="3 4">
    <name type="scientific">Pavo cristatus</name>
    <name type="common">Indian peafowl</name>
    <name type="synonym">Blue peafowl</name>
    <dbReference type="NCBI Taxonomy" id="9049"/>
    <lineage>
        <taxon>Eukaryota</taxon>
        <taxon>Metazoa</taxon>
        <taxon>Chordata</taxon>
        <taxon>Craniata</taxon>
        <taxon>Vertebrata</taxon>
        <taxon>Euteleostomi</taxon>
        <taxon>Archelosauria</taxon>
        <taxon>Archosauria</taxon>
        <taxon>Dinosauria</taxon>
        <taxon>Saurischia</taxon>
        <taxon>Theropoda</taxon>
        <taxon>Coelurosauria</taxon>
        <taxon>Aves</taxon>
        <taxon>Neognathae</taxon>
        <taxon>Galloanserae</taxon>
        <taxon>Galliformes</taxon>
        <taxon>Phasianidae</taxon>
        <taxon>Phasianinae</taxon>
        <taxon>Pavo</taxon>
    </lineage>
</organism>
<reference evidence="3" key="2">
    <citation type="submission" date="2025-09" db="UniProtKB">
        <authorList>
            <consortium name="Ensembl"/>
        </authorList>
    </citation>
    <scope>IDENTIFICATION</scope>
</reference>
<feature type="transmembrane region" description="Helical" evidence="1">
    <location>
        <begin position="12"/>
        <end position="41"/>
    </location>
</feature>
<dbReference type="Gene3D" id="3.10.110.10">
    <property type="entry name" value="Ubiquitin Conjugating Enzyme"/>
    <property type="match status" value="1"/>
</dbReference>
<accession>A0A8C9FH40</accession>
<dbReference type="SUPFAM" id="SSF54495">
    <property type="entry name" value="UBC-like"/>
    <property type="match status" value="1"/>
</dbReference>
<dbReference type="InterPro" id="IPR017359">
    <property type="entry name" value="Phi-like"/>
</dbReference>
<evidence type="ECO:0000256" key="1">
    <source>
        <dbReference type="SAM" id="Phobius"/>
    </source>
</evidence>
<name>A0A8C9FH40_PAVCR</name>
<sequence length="291" mass="33540">MKRTLHLLGYLLKIVIIPLCTVCIIISILHITLCFLGIHSAAGLNSLFRSICGIHFLFVFVCSVFKVKVELQVQLPHTYPHVAPQLFARSNALHRQQQLQLNTRLTSHISSLDSGELCVCEAVQWLKENSLPYLENSKVSAEGVSKETVVKETIQRMWIYSHHIYRQELRKKIFECAKKLNLTGFCLTGKPGVICVEGTRENCEEFWRVIRYPNWKHISCKHVETVEAEGSIDNLRLFQTFEDLQFQAHGDYGLRNDYHMDLGQFLEFLKQHRSGHIFQILFGVEGKLADK</sequence>
<dbReference type="InterPro" id="IPR059181">
    <property type="entry name" value="RWDD2A-B_C"/>
</dbReference>
<feature type="domain" description="RWD" evidence="2">
    <location>
        <begin position="1"/>
        <end position="133"/>
    </location>
</feature>
<dbReference type="PROSITE" id="PS50908">
    <property type="entry name" value="RWD"/>
    <property type="match status" value="1"/>
</dbReference>
<dbReference type="Ensembl" id="ENSPSTT00000016462.1">
    <property type="protein sequence ID" value="ENSPSTP00000015701.1"/>
    <property type="gene ID" value="ENSPSTG00000011143.1"/>
</dbReference>
<dbReference type="InterPro" id="IPR010541">
    <property type="entry name" value="Prp3_C"/>
</dbReference>
<reference evidence="3" key="1">
    <citation type="submission" date="2025-08" db="UniProtKB">
        <authorList>
            <consortium name="Ensembl"/>
        </authorList>
    </citation>
    <scope>IDENTIFICATION</scope>
</reference>
<dbReference type="PANTHER" id="PTHR15955">
    <property type="entry name" value="RWD DOMAIN CONTAINING PROTEIN 2"/>
    <property type="match status" value="1"/>
</dbReference>
<protein>
    <submittedName>
        <fullName evidence="3">RWD domain containing 2A</fullName>
    </submittedName>
</protein>
<dbReference type="Pfam" id="PF05773">
    <property type="entry name" value="RWD"/>
    <property type="match status" value="1"/>
</dbReference>
<dbReference type="InterPro" id="IPR016135">
    <property type="entry name" value="UBQ-conjugating_enzyme/RWD"/>
</dbReference>
<dbReference type="Pfam" id="PF06544">
    <property type="entry name" value="Prp3_C"/>
    <property type="match status" value="1"/>
</dbReference>
<keyword evidence="4" id="KW-1185">Reference proteome</keyword>
<dbReference type="CDD" id="cd24163">
    <property type="entry name" value="RWDD2_C"/>
    <property type="match status" value="1"/>
</dbReference>
<evidence type="ECO:0000313" key="4">
    <source>
        <dbReference type="Proteomes" id="UP000694428"/>
    </source>
</evidence>
<keyword evidence="1" id="KW-0472">Membrane</keyword>
<dbReference type="Proteomes" id="UP000694428">
    <property type="component" value="Unplaced"/>
</dbReference>
<dbReference type="PANTHER" id="PTHR15955:SF3">
    <property type="entry name" value="RWD DOMAIN-CONTAINING PROTEIN 2A"/>
    <property type="match status" value="1"/>
</dbReference>
<dbReference type="AlphaFoldDB" id="A0A8C9FH40"/>
<keyword evidence="1" id="KW-0812">Transmembrane</keyword>
<evidence type="ECO:0000259" key="2">
    <source>
        <dbReference type="PROSITE" id="PS50908"/>
    </source>
</evidence>
<proteinExistence type="predicted"/>
<evidence type="ECO:0000313" key="3">
    <source>
        <dbReference type="Ensembl" id="ENSPSTP00000015701.1"/>
    </source>
</evidence>
<keyword evidence="1" id="KW-1133">Transmembrane helix</keyword>